<dbReference type="PROSITE" id="PS00409">
    <property type="entry name" value="PROKAR_NTER_METHYL"/>
    <property type="match status" value="1"/>
</dbReference>
<feature type="transmembrane region" description="Helical" evidence="3">
    <location>
        <begin position="12"/>
        <end position="35"/>
    </location>
</feature>
<evidence type="ECO:0000313" key="5">
    <source>
        <dbReference type="Proteomes" id="UP000076476"/>
    </source>
</evidence>
<dbReference type="OrthoDB" id="2967834at2"/>
<dbReference type="EMBL" id="LWBR01000013">
    <property type="protein sequence ID" value="KZN96866.1"/>
    <property type="molecule type" value="Genomic_DNA"/>
</dbReference>
<dbReference type="GO" id="GO:0030420">
    <property type="term" value="P:establishment of competence for transformation"/>
    <property type="evidence" value="ECO:0007669"/>
    <property type="project" value="UniProtKB-KW"/>
</dbReference>
<gene>
    <name evidence="4" type="ORF">AZI98_04605</name>
</gene>
<keyword evidence="3" id="KW-1133">Transmembrane helix</keyword>
<proteinExistence type="predicted"/>
<dbReference type="GO" id="GO:0009986">
    <property type="term" value="C:cell surface"/>
    <property type="evidence" value="ECO:0007669"/>
    <property type="project" value="UniProtKB-SubCell"/>
</dbReference>
<organism evidence="4 5">
    <name type="scientific">Aeribacillus pallidus</name>
    <dbReference type="NCBI Taxonomy" id="33936"/>
    <lineage>
        <taxon>Bacteria</taxon>
        <taxon>Bacillati</taxon>
        <taxon>Bacillota</taxon>
        <taxon>Bacilli</taxon>
        <taxon>Bacillales</taxon>
        <taxon>Bacillaceae</taxon>
        <taxon>Aeribacillus</taxon>
    </lineage>
</organism>
<accession>A0A165Y9R2</accession>
<evidence type="ECO:0000256" key="1">
    <source>
        <dbReference type="ARBA" id="ARBA00004241"/>
    </source>
</evidence>
<dbReference type="RefSeq" id="WP_063387125.1">
    <property type="nucleotide sequence ID" value="NZ_LWBR01000013.1"/>
</dbReference>
<keyword evidence="5" id="KW-1185">Reference proteome</keyword>
<dbReference type="Proteomes" id="UP000076476">
    <property type="component" value="Unassembled WGS sequence"/>
</dbReference>
<comment type="caution">
    <text evidence="4">The sequence shown here is derived from an EMBL/GenBank/DDBJ whole genome shotgun (WGS) entry which is preliminary data.</text>
</comment>
<protein>
    <recommendedName>
        <fullName evidence="6">Prepilin-type N-terminal cleavage/methylation domain-containing protein</fullName>
    </recommendedName>
</protein>
<keyword evidence="3" id="KW-0472">Membrane</keyword>
<reference evidence="4 5" key="1">
    <citation type="submission" date="2016-04" db="EMBL/GenBank/DDBJ databases">
        <title>Draft genome sequence of Aeribacillus pallidus 8m3 from petroleum reservoir.</title>
        <authorList>
            <person name="Poltaraus A.B."/>
            <person name="Nazina T.N."/>
            <person name="Tourova T.P."/>
            <person name="Malakho S.M."/>
            <person name="Korshunova A.V."/>
            <person name="Sokolova D.S."/>
        </authorList>
    </citation>
    <scope>NUCLEOTIDE SEQUENCE [LARGE SCALE GENOMIC DNA]</scope>
    <source>
        <strain evidence="4 5">8m3</strain>
    </source>
</reference>
<dbReference type="AlphaFoldDB" id="A0A165Y9R2"/>
<keyword evidence="2" id="KW-0178">Competence</keyword>
<evidence type="ECO:0008006" key="6">
    <source>
        <dbReference type="Google" id="ProtNLM"/>
    </source>
</evidence>
<dbReference type="InterPro" id="IPR012902">
    <property type="entry name" value="N_methyl_site"/>
</dbReference>
<name>A0A165Y9R2_9BACI</name>
<keyword evidence="3" id="KW-0812">Transmembrane</keyword>
<dbReference type="STRING" id="33936.AZI98_04605"/>
<evidence type="ECO:0000256" key="3">
    <source>
        <dbReference type="SAM" id="Phobius"/>
    </source>
</evidence>
<sequence length="175" mass="19729">MSKKIISSNKGITLVEVLSVVLLGSVIGLIAYSVLFSGLKTYDRAMEEAALRDEADYILAHLIDELFVLKVSEIQERKLPDAGGNYFLIKNDGSKIGFDHEHSRVVINNKELSLTNKNIVLSRESKLIETEREDVFEILLVLQSTKTQQTMELKSIVNIIDDRKGVQNNNENHNE</sequence>
<comment type="subcellular location">
    <subcellularLocation>
        <location evidence="1">Cell surface</location>
    </subcellularLocation>
</comment>
<evidence type="ECO:0000313" key="4">
    <source>
        <dbReference type="EMBL" id="KZN96866.1"/>
    </source>
</evidence>
<evidence type="ECO:0000256" key="2">
    <source>
        <dbReference type="ARBA" id="ARBA00023287"/>
    </source>
</evidence>